<organism evidence="2 3">
    <name type="scientific">Geodia barretti</name>
    <name type="common">Barrett's horny sponge</name>
    <dbReference type="NCBI Taxonomy" id="519541"/>
    <lineage>
        <taxon>Eukaryota</taxon>
        <taxon>Metazoa</taxon>
        <taxon>Porifera</taxon>
        <taxon>Demospongiae</taxon>
        <taxon>Heteroscleromorpha</taxon>
        <taxon>Tetractinellida</taxon>
        <taxon>Astrophorina</taxon>
        <taxon>Geodiidae</taxon>
        <taxon>Geodia</taxon>
    </lineage>
</organism>
<dbReference type="EMBL" id="CASHTH010001929">
    <property type="protein sequence ID" value="CAI8022004.1"/>
    <property type="molecule type" value="Genomic_DNA"/>
</dbReference>
<dbReference type="AlphaFoldDB" id="A0AA35S2E1"/>
<gene>
    <name evidence="2" type="ORF">GBAR_LOCUS12957</name>
</gene>
<feature type="region of interest" description="Disordered" evidence="1">
    <location>
        <begin position="40"/>
        <end position="65"/>
    </location>
</feature>
<dbReference type="Proteomes" id="UP001174909">
    <property type="component" value="Unassembled WGS sequence"/>
</dbReference>
<evidence type="ECO:0000313" key="3">
    <source>
        <dbReference type="Proteomes" id="UP001174909"/>
    </source>
</evidence>
<keyword evidence="3" id="KW-1185">Reference proteome</keyword>
<feature type="compositionally biased region" description="Basic and acidic residues" evidence="1">
    <location>
        <begin position="56"/>
        <end position="65"/>
    </location>
</feature>
<accession>A0AA35S2E1</accession>
<evidence type="ECO:0000313" key="2">
    <source>
        <dbReference type="EMBL" id="CAI8022004.1"/>
    </source>
</evidence>
<reference evidence="2" key="1">
    <citation type="submission" date="2023-03" db="EMBL/GenBank/DDBJ databases">
        <authorList>
            <person name="Steffen K."/>
            <person name="Cardenas P."/>
        </authorList>
    </citation>
    <scope>NUCLEOTIDE SEQUENCE</scope>
</reference>
<name>A0AA35S2E1_GEOBA</name>
<evidence type="ECO:0000256" key="1">
    <source>
        <dbReference type="SAM" id="MobiDB-lite"/>
    </source>
</evidence>
<proteinExistence type="predicted"/>
<comment type="caution">
    <text evidence="2">The sequence shown here is derived from an EMBL/GenBank/DDBJ whole genome shotgun (WGS) entry which is preliminary data.</text>
</comment>
<sequence length="65" mass="7260">MRLLTRARHNTPRVCTSVLFIGSVCPSVCLFVCYSTSHSSNVCSSQKRYPLPNGRRRSENKGGFP</sequence>
<protein>
    <submittedName>
        <fullName evidence="2">Uncharacterized protein</fullName>
    </submittedName>
</protein>